<feature type="binding site" evidence="6 7">
    <location>
        <position position="297"/>
    </location>
    <ligand>
        <name>Zn(2+)</name>
        <dbReference type="ChEBI" id="CHEBI:29105"/>
    </ligand>
</feature>
<dbReference type="SUPFAM" id="SSF82282">
    <property type="entry name" value="Homocysteine S-methyltransferase"/>
    <property type="match status" value="1"/>
</dbReference>
<evidence type="ECO:0000256" key="1">
    <source>
        <dbReference type="ARBA" id="ARBA00022603"/>
    </source>
</evidence>
<evidence type="ECO:0000256" key="5">
    <source>
        <dbReference type="ARBA" id="ARBA00076752"/>
    </source>
</evidence>
<dbReference type="InterPro" id="IPR003726">
    <property type="entry name" value="HCY_dom"/>
</dbReference>
<reference evidence="9 10" key="1">
    <citation type="submission" date="2018-04" db="EMBL/GenBank/DDBJ databases">
        <title>Denitrifier Microvirgula.</title>
        <authorList>
            <person name="Anderson E."/>
            <person name="Jang J."/>
            <person name="Ishii S."/>
        </authorList>
    </citation>
    <scope>NUCLEOTIDE SEQUENCE [LARGE SCALE GENOMIC DNA]</scope>
    <source>
        <strain evidence="9 10">BE2.4</strain>
    </source>
</reference>
<dbReference type="InterPro" id="IPR017226">
    <property type="entry name" value="BHMT-like"/>
</dbReference>
<dbReference type="Proteomes" id="UP000244173">
    <property type="component" value="Chromosome"/>
</dbReference>
<proteinExistence type="predicted"/>
<organism evidence="9 10">
    <name type="scientific">Microvirgula aerodenitrificans</name>
    <dbReference type="NCBI Taxonomy" id="57480"/>
    <lineage>
        <taxon>Bacteria</taxon>
        <taxon>Pseudomonadati</taxon>
        <taxon>Pseudomonadota</taxon>
        <taxon>Betaproteobacteria</taxon>
        <taxon>Neisseriales</taxon>
        <taxon>Aquaspirillaceae</taxon>
        <taxon>Microvirgula</taxon>
    </lineage>
</organism>
<evidence type="ECO:0000256" key="7">
    <source>
        <dbReference type="PROSITE-ProRule" id="PRU00333"/>
    </source>
</evidence>
<dbReference type="EMBL" id="CP028519">
    <property type="protein sequence ID" value="AVY94991.1"/>
    <property type="molecule type" value="Genomic_DNA"/>
</dbReference>
<name>A0A2S0PCB0_9NEIS</name>
<evidence type="ECO:0000256" key="2">
    <source>
        <dbReference type="ARBA" id="ARBA00022679"/>
    </source>
</evidence>
<dbReference type="PANTHER" id="PTHR46015:SF1">
    <property type="entry name" value="HOMOCYSTEINE S-METHYLTRANSFERASE-LIKE ISOFORM 1"/>
    <property type="match status" value="1"/>
</dbReference>
<dbReference type="PROSITE" id="PS50970">
    <property type="entry name" value="HCY"/>
    <property type="match status" value="1"/>
</dbReference>
<sequence length="317" mass="33805">MTTDPIAALLAARPLMILDGALATELERRGCDLNDPLWSARVLMEAPALIRQVHEDYYAAGADVATTASYQATFEGFARRGLDAAAAGTLMRRSVELAREARDAFWARAEHHAGRSRPLVAASVGPYGAMLADGSEYRGHYGLDIDALMAFHRPRLVELLAAEPDLLACETLPCLDEALAIARLLAESFPAARAWISFSCRDDAHVSDGTPLAECVAALDGFAQVVAVGINCTAPAHIPSLVAAAAATTRKPVLVYPNSGEDYDPEHKCWHGQADASRFAESARGWHAAGARLIGGCCRTTPDDIRAVAAWADTLTQ</sequence>
<feature type="binding site" evidence="6 7">
    <location>
        <position position="298"/>
    </location>
    <ligand>
        <name>Zn(2+)</name>
        <dbReference type="ChEBI" id="CHEBI:29105"/>
    </ligand>
</feature>
<feature type="binding site" evidence="6 7">
    <location>
        <position position="232"/>
    </location>
    <ligand>
        <name>Zn(2+)</name>
        <dbReference type="ChEBI" id="CHEBI:29105"/>
    </ligand>
</feature>
<evidence type="ECO:0000256" key="3">
    <source>
        <dbReference type="ARBA" id="ARBA00022723"/>
    </source>
</evidence>
<dbReference type="GO" id="GO:0008898">
    <property type="term" value="F:S-adenosylmethionine-homocysteine S-methyltransferase activity"/>
    <property type="evidence" value="ECO:0007669"/>
    <property type="project" value="TreeGrafter"/>
</dbReference>
<dbReference type="GO" id="GO:0032259">
    <property type="term" value="P:methylation"/>
    <property type="evidence" value="ECO:0007669"/>
    <property type="project" value="UniProtKB-KW"/>
</dbReference>
<dbReference type="Gene3D" id="3.20.20.330">
    <property type="entry name" value="Homocysteine-binding-like domain"/>
    <property type="match status" value="1"/>
</dbReference>
<dbReference type="GO" id="GO:0008270">
    <property type="term" value="F:zinc ion binding"/>
    <property type="evidence" value="ECO:0007669"/>
    <property type="project" value="InterPro"/>
</dbReference>
<evidence type="ECO:0000256" key="4">
    <source>
        <dbReference type="ARBA" id="ARBA00022833"/>
    </source>
</evidence>
<dbReference type="KEGG" id="maer:DAI18_13760"/>
<dbReference type="InterPro" id="IPR051486">
    <property type="entry name" value="Hcy_S-methyltransferase"/>
</dbReference>
<dbReference type="FunFam" id="3.20.20.330:FF:000002">
    <property type="entry name" value="Homocysteine S-methyltransferase"/>
    <property type="match status" value="1"/>
</dbReference>
<dbReference type="GO" id="GO:0033528">
    <property type="term" value="P:S-methylmethionine cycle"/>
    <property type="evidence" value="ECO:0007669"/>
    <property type="project" value="TreeGrafter"/>
</dbReference>
<accession>A0A2S0PCB0</accession>
<dbReference type="OrthoDB" id="9803687at2"/>
<dbReference type="PANTHER" id="PTHR46015">
    <property type="entry name" value="ZGC:172121"/>
    <property type="match status" value="1"/>
</dbReference>
<feature type="domain" description="Hcy-binding" evidence="8">
    <location>
        <begin position="4"/>
        <end position="312"/>
    </location>
</feature>
<comment type="cofactor">
    <cofactor evidence="6">
        <name>Zn(2+)</name>
        <dbReference type="ChEBI" id="CHEBI:29105"/>
    </cofactor>
    <text evidence="6">Binds 1 zinc ion per subunit.</text>
</comment>
<keyword evidence="1 7" id="KW-0489">Methyltransferase</keyword>
<keyword evidence="10" id="KW-1185">Reference proteome</keyword>
<dbReference type="AlphaFoldDB" id="A0A2S0PCB0"/>
<dbReference type="InterPro" id="IPR036589">
    <property type="entry name" value="HCY_dom_sf"/>
</dbReference>
<dbReference type="PIRSF" id="PIRSF037505">
    <property type="entry name" value="Betaine_HMT"/>
    <property type="match status" value="1"/>
</dbReference>
<dbReference type="STRING" id="1122240.GCA_000620105_01537"/>
<dbReference type="RefSeq" id="WP_036385624.1">
    <property type="nucleotide sequence ID" value="NZ_CP028519.1"/>
</dbReference>
<keyword evidence="4 6" id="KW-0862">Zinc</keyword>
<evidence type="ECO:0000259" key="8">
    <source>
        <dbReference type="PROSITE" id="PS50970"/>
    </source>
</evidence>
<evidence type="ECO:0000313" key="10">
    <source>
        <dbReference type="Proteomes" id="UP000244173"/>
    </source>
</evidence>
<dbReference type="Pfam" id="PF02574">
    <property type="entry name" value="S-methyl_trans"/>
    <property type="match status" value="1"/>
</dbReference>
<evidence type="ECO:0000313" key="9">
    <source>
        <dbReference type="EMBL" id="AVY94991.1"/>
    </source>
</evidence>
<keyword evidence="3 6" id="KW-0479">Metal-binding</keyword>
<protein>
    <recommendedName>
        <fullName evidence="5">S-methylmethionine:homocysteine methyltransferase</fullName>
    </recommendedName>
</protein>
<gene>
    <name evidence="9" type="ORF">DAI18_13760</name>
</gene>
<evidence type="ECO:0000256" key="6">
    <source>
        <dbReference type="PIRSR" id="PIRSR037505-2"/>
    </source>
</evidence>
<dbReference type="GO" id="GO:0009086">
    <property type="term" value="P:methionine biosynthetic process"/>
    <property type="evidence" value="ECO:0007669"/>
    <property type="project" value="InterPro"/>
</dbReference>
<dbReference type="NCBIfam" id="NF007020">
    <property type="entry name" value="PRK09485.1"/>
    <property type="match status" value="1"/>
</dbReference>
<keyword evidence="2 7" id="KW-0808">Transferase</keyword>